<evidence type="ECO:0000256" key="1">
    <source>
        <dbReference type="ARBA" id="ARBA00004370"/>
    </source>
</evidence>
<name>A0A6J0PCU3_ELAGV</name>
<evidence type="ECO:0000256" key="2">
    <source>
        <dbReference type="ARBA" id="ARBA00023136"/>
    </source>
</evidence>
<dbReference type="PANTHER" id="PTHR31234">
    <property type="entry name" value="LATE EMBRYOGENESIS ABUNDANT (LEA) HYDROXYPROLINE-RICH GLYCOPROTEIN FAMILY"/>
    <property type="match status" value="1"/>
</dbReference>
<dbReference type="FunCoup" id="A0A6J0PCU3">
    <property type="interactions" value="61"/>
</dbReference>
<dbReference type="KEGG" id="egu:105035401"/>
<keyword evidence="2 3" id="KW-0472">Membrane</keyword>
<dbReference type="PROSITE" id="PS51257">
    <property type="entry name" value="PROKAR_LIPOPROTEIN"/>
    <property type="match status" value="1"/>
</dbReference>
<gene>
    <name evidence="5" type="primary">LOC105035401</name>
</gene>
<organism evidence="4 5">
    <name type="scientific">Elaeis guineensis var. tenera</name>
    <name type="common">Oil palm</name>
    <dbReference type="NCBI Taxonomy" id="51953"/>
    <lineage>
        <taxon>Eukaryota</taxon>
        <taxon>Viridiplantae</taxon>
        <taxon>Streptophyta</taxon>
        <taxon>Embryophyta</taxon>
        <taxon>Tracheophyta</taxon>
        <taxon>Spermatophyta</taxon>
        <taxon>Magnoliopsida</taxon>
        <taxon>Liliopsida</taxon>
        <taxon>Arecaceae</taxon>
        <taxon>Arecoideae</taxon>
        <taxon>Cocoseae</taxon>
        <taxon>Elaeidinae</taxon>
        <taxon>Elaeis</taxon>
    </lineage>
</organism>
<evidence type="ECO:0000313" key="5">
    <source>
        <dbReference type="RefSeq" id="XP_019702885.1"/>
    </source>
</evidence>
<evidence type="ECO:0000256" key="3">
    <source>
        <dbReference type="SAM" id="Phobius"/>
    </source>
</evidence>
<dbReference type="GO" id="GO:0005886">
    <property type="term" value="C:plasma membrane"/>
    <property type="evidence" value="ECO:0007669"/>
    <property type="project" value="TreeGrafter"/>
</dbReference>
<dbReference type="InParanoid" id="A0A6J0PCU3"/>
<dbReference type="OrthoDB" id="1875580at2759"/>
<keyword evidence="3" id="KW-0812">Transmembrane</keyword>
<dbReference type="InterPro" id="IPR044839">
    <property type="entry name" value="NDR1-like"/>
</dbReference>
<reference evidence="5" key="1">
    <citation type="submission" date="2025-08" db="UniProtKB">
        <authorList>
            <consortium name="RefSeq"/>
        </authorList>
    </citation>
    <scope>IDENTIFICATION</scope>
</reference>
<keyword evidence="3" id="KW-1133">Transmembrane helix</keyword>
<dbReference type="GeneID" id="105035401"/>
<sequence>MPKPNATTQGNRCTTLLVWLVMIACALLIIAVIITGIVVVAIYMIYRPKMPYIEVADAHLNTLDYDQSGLLDTEMTLTIVAENDNFKVHASFSDASFNLRFHGIKIAELRAAPFDVPKNSSFPLYYRVPSSTIPLDEAGMETMDMALKQGIVPFSLDGQARTRWKVGIFVPVGFWTHLSCELRFFWPNGTVVNPLDCSSKSH</sequence>
<protein>
    <submittedName>
        <fullName evidence="5">NDR1/HIN1-like protein 12</fullName>
    </submittedName>
</protein>
<dbReference type="PANTHER" id="PTHR31234:SF66">
    <property type="entry name" value="LATE EMBRYOGENESIS ABUNDANT PROTEIN"/>
    <property type="match status" value="1"/>
</dbReference>
<dbReference type="GO" id="GO:0098542">
    <property type="term" value="P:defense response to other organism"/>
    <property type="evidence" value="ECO:0007669"/>
    <property type="project" value="InterPro"/>
</dbReference>
<comment type="subcellular location">
    <subcellularLocation>
        <location evidence="1">Membrane</location>
    </subcellularLocation>
</comment>
<proteinExistence type="predicted"/>
<accession>A0A6J0PCU3</accession>
<dbReference type="Proteomes" id="UP000504607">
    <property type="component" value="Unplaced"/>
</dbReference>
<dbReference type="RefSeq" id="XP_019702885.1">
    <property type="nucleotide sequence ID" value="XM_019847326.2"/>
</dbReference>
<evidence type="ECO:0000313" key="4">
    <source>
        <dbReference type="Proteomes" id="UP000504607"/>
    </source>
</evidence>
<dbReference type="AlphaFoldDB" id="A0A6J0PCU3"/>
<feature type="transmembrane region" description="Helical" evidence="3">
    <location>
        <begin position="16"/>
        <end position="46"/>
    </location>
</feature>
<keyword evidence="4" id="KW-1185">Reference proteome</keyword>